<evidence type="ECO:0000256" key="5">
    <source>
        <dbReference type="SAM" id="MobiDB-lite"/>
    </source>
</evidence>
<comment type="subcellular location">
    <subcellularLocation>
        <location evidence="1">Membrane</location>
        <topology evidence="1">Multi-pass membrane protein</topology>
    </subcellularLocation>
</comment>
<dbReference type="SUPFAM" id="SSF103481">
    <property type="entry name" value="Multidrug resistance efflux transporter EmrE"/>
    <property type="match status" value="1"/>
</dbReference>
<evidence type="ECO:0000256" key="3">
    <source>
        <dbReference type="ARBA" id="ARBA00022989"/>
    </source>
</evidence>
<dbReference type="GO" id="GO:0016020">
    <property type="term" value="C:membrane"/>
    <property type="evidence" value="ECO:0007669"/>
    <property type="project" value="UniProtKB-SubCell"/>
</dbReference>
<feature type="compositionally biased region" description="Polar residues" evidence="5">
    <location>
        <begin position="371"/>
        <end position="395"/>
    </location>
</feature>
<comment type="caution">
    <text evidence="7">The sequence shown here is derived from an EMBL/GenBank/DDBJ whole genome shotgun (WGS) entry which is preliminary data.</text>
</comment>
<dbReference type="InterPro" id="IPR008521">
    <property type="entry name" value="Mg_trans_NIPA"/>
</dbReference>
<feature type="transmembrane region" description="Helical" evidence="6">
    <location>
        <begin position="41"/>
        <end position="63"/>
    </location>
</feature>
<feature type="transmembrane region" description="Helical" evidence="6">
    <location>
        <begin position="241"/>
        <end position="260"/>
    </location>
</feature>
<feature type="transmembrane region" description="Helical" evidence="6">
    <location>
        <begin position="109"/>
        <end position="129"/>
    </location>
</feature>
<reference evidence="8" key="2">
    <citation type="submission" date="2024-04" db="EMBL/GenBank/DDBJ databases">
        <authorList>
            <person name="Chen Y."/>
            <person name="Shah S."/>
            <person name="Dougan E. K."/>
            <person name="Thang M."/>
            <person name="Chan C."/>
        </authorList>
    </citation>
    <scope>NUCLEOTIDE SEQUENCE [LARGE SCALE GENOMIC DNA]</scope>
</reference>
<dbReference type="PANTHER" id="PTHR12570:SF9">
    <property type="entry name" value="MAGNESIUM TRANSPORTER NIPA8-RELATED"/>
    <property type="match status" value="1"/>
</dbReference>
<feature type="transmembrane region" description="Helical" evidence="6">
    <location>
        <begin position="210"/>
        <end position="229"/>
    </location>
</feature>
<sequence>MWSLTEDVASRKALLLQCLGWSFWLLGQALGQVAILWAPASLAASVTFGGSLLSNALLAPLLLRERLTRMHGLSIFLLVMGGLLVTSFSSHATQEYTLLQLESLDDQPHFLICAGCMAALTAVLAVRACCIRFLELWSFAYLFAVVGAIDLLVTKFTLQLLRLLVVAGPKELLPGKGFVSACVAAMITLHILVFVCQVVAAYYKKALQSLPLFLGSGALMQVVVCGTFFNEFGSLDGSQQVFFSCGFIFVMLGLVVTSMATQSVEEVKDVEVDKDLIEVGELPGSKAIITSGRLQRNSGSISSADLFMLAEIQKSALCFGGRGIVLEGGNGMGMGGMGRRHASEDLFRPFLSPRQRMLRAASAPPMMEGLNQLSGQLGSPVSSEGSLTSEMHQTS</sequence>
<evidence type="ECO:0000313" key="7">
    <source>
        <dbReference type="EMBL" id="CAI4012863.1"/>
    </source>
</evidence>
<evidence type="ECO:0000256" key="1">
    <source>
        <dbReference type="ARBA" id="ARBA00004141"/>
    </source>
</evidence>
<feature type="transmembrane region" description="Helical" evidence="6">
    <location>
        <begin position="136"/>
        <end position="158"/>
    </location>
</feature>
<evidence type="ECO:0000256" key="6">
    <source>
        <dbReference type="SAM" id="Phobius"/>
    </source>
</evidence>
<evidence type="ECO:0000256" key="4">
    <source>
        <dbReference type="ARBA" id="ARBA00023136"/>
    </source>
</evidence>
<keyword evidence="4 6" id="KW-0472">Membrane</keyword>
<dbReference type="AlphaFoldDB" id="A0A9P1DMK4"/>
<organism evidence="7">
    <name type="scientific">Cladocopium goreaui</name>
    <dbReference type="NCBI Taxonomy" id="2562237"/>
    <lineage>
        <taxon>Eukaryota</taxon>
        <taxon>Sar</taxon>
        <taxon>Alveolata</taxon>
        <taxon>Dinophyceae</taxon>
        <taxon>Suessiales</taxon>
        <taxon>Symbiodiniaceae</taxon>
        <taxon>Cladocopium</taxon>
    </lineage>
</organism>
<keyword evidence="3 6" id="KW-1133">Transmembrane helix</keyword>
<dbReference type="EMBL" id="CAMXCT010005613">
    <property type="protein sequence ID" value="CAI4012863.1"/>
    <property type="molecule type" value="Genomic_DNA"/>
</dbReference>
<dbReference type="EMBL" id="CAMXCT020005613">
    <property type="protein sequence ID" value="CAL1166238.1"/>
    <property type="molecule type" value="Genomic_DNA"/>
</dbReference>
<dbReference type="GO" id="GO:0015095">
    <property type="term" value="F:magnesium ion transmembrane transporter activity"/>
    <property type="evidence" value="ECO:0007669"/>
    <property type="project" value="InterPro"/>
</dbReference>
<dbReference type="OrthoDB" id="5345392at2759"/>
<dbReference type="Proteomes" id="UP001152797">
    <property type="component" value="Unassembled WGS sequence"/>
</dbReference>
<dbReference type="Pfam" id="PF05653">
    <property type="entry name" value="Mg_trans_NIPA"/>
    <property type="match status" value="1"/>
</dbReference>
<dbReference type="InterPro" id="IPR037185">
    <property type="entry name" value="EmrE-like"/>
</dbReference>
<protein>
    <submittedName>
        <fullName evidence="9">Magnesium transporter</fullName>
    </submittedName>
</protein>
<reference evidence="7" key="1">
    <citation type="submission" date="2022-10" db="EMBL/GenBank/DDBJ databases">
        <authorList>
            <person name="Chen Y."/>
            <person name="Dougan E. K."/>
            <person name="Chan C."/>
            <person name="Rhodes N."/>
            <person name="Thang M."/>
        </authorList>
    </citation>
    <scope>NUCLEOTIDE SEQUENCE</scope>
</reference>
<dbReference type="PANTHER" id="PTHR12570">
    <property type="match status" value="1"/>
</dbReference>
<evidence type="ECO:0000313" key="9">
    <source>
        <dbReference type="EMBL" id="CAL4800175.1"/>
    </source>
</evidence>
<dbReference type="EMBL" id="CAMXCT030005613">
    <property type="protein sequence ID" value="CAL4800175.1"/>
    <property type="molecule type" value="Genomic_DNA"/>
</dbReference>
<evidence type="ECO:0000256" key="2">
    <source>
        <dbReference type="ARBA" id="ARBA00022692"/>
    </source>
</evidence>
<keyword evidence="2 6" id="KW-0812">Transmembrane</keyword>
<feature type="region of interest" description="Disordered" evidence="5">
    <location>
        <begin position="368"/>
        <end position="395"/>
    </location>
</feature>
<gene>
    <name evidence="7" type="ORF">C1SCF055_LOCUS37886</name>
</gene>
<proteinExistence type="predicted"/>
<feature type="transmembrane region" description="Helical" evidence="6">
    <location>
        <begin position="70"/>
        <end position="89"/>
    </location>
</feature>
<feature type="transmembrane region" description="Helical" evidence="6">
    <location>
        <begin position="178"/>
        <end position="203"/>
    </location>
</feature>
<accession>A0A9P1DMK4</accession>
<evidence type="ECO:0000313" key="10">
    <source>
        <dbReference type="Proteomes" id="UP001152797"/>
    </source>
</evidence>
<name>A0A9P1DMK4_9DINO</name>
<evidence type="ECO:0000313" key="8">
    <source>
        <dbReference type="EMBL" id="CAL1166238.1"/>
    </source>
</evidence>
<keyword evidence="10" id="KW-1185">Reference proteome</keyword>